<evidence type="ECO:0000256" key="1">
    <source>
        <dbReference type="SAM" id="MobiDB-lite"/>
    </source>
</evidence>
<name>A0A0J6Y7X4_COCIT</name>
<organism evidence="2 3">
    <name type="scientific">Coccidioides immitis RMSCC 2394</name>
    <dbReference type="NCBI Taxonomy" id="404692"/>
    <lineage>
        <taxon>Eukaryota</taxon>
        <taxon>Fungi</taxon>
        <taxon>Dikarya</taxon>
        <taxon>Ascomycota</taxon>
        <taxon>Pezizomycotina</taxon>
        <taxon>Eurotiomycetes</taxon>
        <taxon>Eurotiomycetidae</taxon>
        <taxon>Onygenales</taxon>
        <taxon>Onygenaceae</taxon>
        <taxon>Coccidioides</taxon>
    </lineage>
</organism>
<evidence type="ECO:0000313" key="3">
    <source>
        <dbReference type="Proteomes" id="UP000054565"/>
    </source>
</evidence>
<dbReference type="EMBL" id="DS028095">
    <property type="protein sequence ID" value="KMP04776.1"/>
    <property type="molecule type" value="Genomic_DNA"/>
</dbReference>
<sequence length="121" mass="13659">MTSLDPPCVFFNVVVTVESAPRTLVSTPAVAGSLERFPLPANSGGNKRTTWAPTNGGYDGRLRLQTNSTPAHGLDFDKRRLRRMYKRRSRRTTSILGEYRRSYQTTSTPVEFHSGARPRFR</sequence>
<reference evidence="3" key="1">
    <citation type="journal article" date="2010" name="Genome Res.">
        <title>Population genomic sequencing of Coccidioides fungi reveals recent hybridization and transposon control.</title>
        <authorList>
            <person name="Neafsey D.E."/>
            <person name="Barker B.M."/>
            <person name="Sharpton T.J."/>
            <person name="Stajich J.E."/>
            <person name="Park D.J."/>
            <person name="Whiston E."/>
            <person name="Hung C.-Y."/>
            <person name="McMahan C."/>
            <person name="White J."/>
            <person name="Sykes S."/>
            <person name="Heiman D."/>
            <person name="Young S."/>
            <person name="Zeng Q."/>
            <person name="Abouelleil A."/>
            <person name="Aftuck L."/>
            <person name="Bessette D."/>
            <person name="Brown A."/>
            <person name="FitzGerald M."/>
            <person name="Lui A."/>
            <person name="Macdonald J.P."/>
            <person name="Priest M."/>
            <person name="Orbach M.J."/>
            <person name="Galgiani J.N."/>
            <person name="Kirkland T.N."/>
            <person name="Cole G.T."/>
            <person name="Birren B.W."/>
            <person name="Henn M.R."/>
            <person name="Taylor J.W."/>
            <person name="Rounsley S.D."/>
        </authorList>
    </citation>
    <scope>NUCLEOTIDE SEQUENCE [LARGE SCALE GENOMIC DNA]</scope>
    <source>
        <strain evidence="3">RMSCC 2394</strain>
    </source>
</reference>
<dbReference type="Proteomes" id="UP000054565">
    <property type="component" value="Unassembled WGS sequence"/>
</dbReference>
<feature type="compositionally biased region" description="Polar residues" evidence="1">
    <location>
        <begin position="43"/>
        <end position="53"/>
    </location>
</feature>
<feature type="region of interest" description="Disordered" evidence="1">
    <location>
        <begin position="39"/>
        <end position="73"/>
    </location>
</feature>
<gene>
    <name evidence="2" type="ORF">CIRG_04457</name>
</gene>
<evidence type="ECO:0000313" key="2">
    <source>
        <dbReference type="EMBL" id="KMP04776.1"/>
    </source>
</evidence>
<proteinExistence type="predicted"/>
<protein>
    <submittedName>
        <fullName evidence="2">Uncharacterized protein</fullName>
    </submittedName>
</protein>
<accession>A0A0J6Y7X4</accession>
<dbReference type="AlphaFoldDB" id="A0A0J6Y7X4"/>